<dbReference type="SUPFAM" id="SSF48726">
    <property type="entry name" value="Immunoglobulin"/>
    <property type="match status" value="1"/>
</dbReference>
<accession>A0A803TQR1</accession>
<reference evidence="1" key="2">
    <citation type="submission" date="2025-08" db="UniProtKB">
        <authorList>
            <consortium name="Ensembl"/>
        </authorList>
    </citation>
    <scope>IDENTIFICATION</scope>
</reference>
<dbReference type="AlphaFoldDB" id="A0A803TQR1"/>
<protein>
    <recommendedName>
        <fullName evidence="3">Immunoglobulin V-set domain-containing protein</fullName>
    </recommendedName>
</protein>
<reference evidence="1" key="3">
    <citation type="submission" date="2025-09" db="UniProtKB">
        <authorList>
            <consortium name="Ensembl"/>
        </authorList>
    </citation>
    <scope>IDENTIFICATION</scope>
</reference>
<dbReference type="Proteomes" id="UP000001646">
    <property type="component" value="Unplaced"/>
</dbReference>
<organism evidence="1 2">
    <name type="scientific">Anolis carolinensis</name>
    <name type="common">Green anole</name>
    <name type="synonym">American chameleon</name>
    <dbReference type="NCBI Taxonomy" id="28377"/>
    <lineage>
        <taxon>Eukaryota</taxon>
        <taxon>Metazoa</taxon>
        <taxon>Chordata</taxon>
        <taxon>Craniata</taxon>
        <taxon>Vertebrata</taxon>
        <taxon>Euteleostomi</taxon>
        <taxon>Lepidosauria</taxon>
        <taxon>Squamata</taxon>
        <taxon>Bifurcata</taxon>
        <taxon>Unidentata</taxon>
        <taxon>Episquamata</taxon>
        <taxon>Toxicofera</taxon>
        <taxon>Iguania</taxon>
        <taxon>Dactyloidae</taxon>
        <taxon>Anolis</taxon>
    </lineage>
</organism>
<sequence>MSYILSSCLSLASALNYTILVTVDPWFPLVGMGATLVAKGGMENFISCSWYRWEISDPSLILVYDTSTKKVQHKPAYTGRETLRKNCSLYIEKLSIEDITYFFILKNSTTSSEAGQVFLVIKGKMFLESVKLDALEEYSASFHTLKLYVLLLKCPISSSLELYLLPKF</sequence>
<dbReference type="InterPro" id="IPR036179">
    <property type="entry name" value="Ig-like_dom_sf"/>
</dbReference>
<dbReference type="Gene3D" id="2.60.40.10">
    <property type="entry name" value="Immunoglobulins"/>
    <property type="match status" value="1"/>
</dbReference>
<evidence type="ECO:0008006" key="3">
    <source>
        <dbReference type="Google" id="ProtNLM"/>
    </source>
</evidence>
<keyword evidence="2" id="KW-1185">Reference proteome</keyword>
<proteinExistence type="predicted"/>
<reference evidence="1" key="1">
    <citation type="submission" date="2009-12" db="EMBL/GenBank/DDBJ databases">
        <title>The Genome Sequence of Anolis carolinensis (Green Anole Lizard).</title>
        <authorList>
            <consortium name="The Genome Sequencing Platform"/>
            <person name="Di Palma F."/>
            <person name="Alfoldi J."/>
            <person name="Heiman D."/>
            <person name="Young S."/>
            <person name="Grabherr M."/>
            <person name="Johnson J."/>
            <person name="Lander E.S."/>
            <person name="Lindblad-Toh K."/>
        </authorList>
    </citation>
    <scope>NUCLEOTIDE SEQUENCE [LARGE SCALE GENOMIC DNA]</scope>
    <source>
        <strain evidence="1">JBL SC #1</strain>
    </source>
</reference>
<dbReference type="InParanoid" id="A0A803TQR1"/>
<dbReference type="Ensembl" id="ENSACAT00000044513.1">
    <property type="protein sequence ID" value="ENSACAP00000037551.1"/>
    <property type="gene ID" value="ENSACAG00000041394.1"/>
</dbReference>
<evidence type="ECO:0000313" key="2">
    <source>
        <dbReference type="Proteomes" id="UP000001646"/>
    </source>
</evidence>
<evidence type="ECO:0000313" key="1">
    <source>
        <dbReference type="Ensembl" id="ENSACAP00000037551.1"/>
    </source>
</evidence>
<dbReference type="GeneTree" id="ENSGT01000000215536"/>
<dbReference type="InterPro" id="IPR013783">
    <property type="entry name" value="Ig-like_fold"/>
</dbReference>
<name>A0A803TQR1_ANOCA</name>